<keyword evidence="3" id="KW-1185">Reference proteome</keyword>
<name>A0A8X6FK54_TRICU</name>
<dbReference type="AlphaFoldDB" id="A0A8X6FK54"/>
<feature type="chain" id="PRO_5036487659" description="Lipoprotein" evidence="1">
    <location>
        <begin position="22"/>
        <end position="150"/>
    </location>
</feature>
<evidence type="ECO:0000313" key="2">
    <source>
        <dbReference type="EMBL" id="GFQ81059.1"/>
    </source>
</evidence>
<dbReference type="PROSITE" id="PS51257">
    <property type="entry name" value="PROKAR_LIPOPROTEIN"/>
    <property type="match status" value="1"/>
</dbReference>
<reference evidence="2" key="1">
    <citation type="submission" date="2020-07" db="EMBL/GenBank/DDBJ databases">
        <title>Multicomponent nature underlies the extraordinary mechanical properties of spider dragline silk.</title>
        <authorList>
            <person name="Kono N."/>
            <person name="Nakamura H."/>
            <person name="Mori M."/>
            <person name="Yoshida Y."/>
            <person name="Ohtoshi R."/>
            <person name="Malay A.D."/>
            <person name="Moran D.A.P."/>
            <person name="Tomita M."/>
            <person name="Numata K."/>
            <person name="Arakawa K."/>
        </authorList>
    </citation>
    <scope>NUCLEOTIDE SEQUENCE</scope>
</reference>
<proteinExistence type="predicted"/>
<feature type="signal peptide" evidence="1">
    <location>
        <begin position="1"/>
        <end position="21"/>
    </location>
</feature>
<protein>
    <recommendedName>
        <fullName evidence="4">Lipoprotein</fullName>
    </recommendedName>
</protein>
<evidence type="ECO:0000256" key="1">
    <source>
        <dbReference type="SAM" id="SignalP"/>
    </source>
</evidence>
<evidence type="ECO:0000313" key="3">
    <source>
        <dbReference type="Proteomes" id="UP000887116"/>
    </source>
</evidence>
<accession>A0A8X6FK54</accession>
<sequence length="150" mass="16897">MMMRILSTVLLAALIFSSCNGKSDLTRKVFCEEDMLVFEMENIVKEVPEKFKDPAVECMKENSTKSEGFEVDCNGTAKMITPIYAVMFEDSVVFSDCIMKTLSDIDSNLSEEEKMKVVELMEKSKKIFDRIKNVEANSSNSTNNGSGSWI</sequence>
<comment type="caution">
    <text evidence="2">The sequence shown here is derived from an EMBL/GenBank/DDBJ whole genome shotgun (WGS) entry which is preliminary data.</text>
</comment>
<keyword evidence="1" id="KW-0732">Signal</keyword>
<dbReference type="Proteomes" id="UP000887116">
    <property type="component" value="Unassembled WGS sequence"/>
</dbReference>
<dbReference type="EMBL" id="BMAO01012389">
    <property type="protein sequence ID" value="GFQ81059.1"/>
    <property type="molecule type" value="Genomic_DNA"/>
</dbReference>
<organism evidence="2 3">
    <name type="scientific">Trichonephila clavata</name>
    <name type="common">Joro spider</name>
    <name type="synonym">Nephila clavata</name>
    <dbReference type="NCBI Taxonomy" id="2740835"/>
    <lineage>
        <taxon>Eukaryota</taxon>
        <taxon>Metazoa</taxon>
        <taxon>Ecdysozoa</taxon>
        <taxon>Arthropoda</taxon>
        <taxon>Chelicerata</taxon>
        <taxon>Arachnida</taxon>
        <taxon>Araneae</taxon>
        <taxon>Araneomorphae</taxon>
        <taxon>Entelegynae</taxon>
        <taxon>Araneoidea</taxon>
        <taxon>Nephilidae</taxon>
        <taxon>Trichonephila</taxon>
    </lineage>
</organism>
<gene>
    <name evidence="2" type="ORF">TNCT_174141</name>
</gene>
<evidence type="ECO:0008006" key="4">
    <source>
        <dbReference type="Google" id="ProtNLM"/>
    </source>
</evidence>